<sequence length="345" mass="39502">MNYKVKRIYLICLTCLLSIGAFAQTTNNIDTLINQGIKLHDAGNYTEAINKYEAALKINNNSTLANYEMAFSYYQLKDYEKTFAYCNKVFAYPEANEIIDAYILSGNALDITGKAEKAVETYKTAIKTVKPTYLLYFNLAVTYFGMEQYDNAETEIINALRLNSEHAASHLVLAKTMIQKGNRVKAVLALYNFLLLGASGERGTEAYKKLDELLKQGVTKSSEKTINITLGNSKDEFLTAEFMLSMIQATNTSEANKLKTDAQLFAENTKLIFSTLAELKKERKGFWWNFYVDFYDQLVKSNNVEAFAYYISLAKDDASVREWIKRNEESLKAMEQWYEKTERRF</sequence>
<reference evidence="5 6" key="1">
    <citation type="submission" date="2018-01" db="EMBL/GenBank/DDBJ databases">
        <authorList>
            <person name="Gaut B.S."/>
            <person name="Morton B.R."/>
            <person name="Clegg M.T."/>
            <person name="Duvall M.R."/>
        </authorList>
    </citation>
    <scope>NUCLEOTIDE SEQUENCE [LARGE SCALE GENOMIC DNA]</scope>
    <source>
        <strain evidence="5 6">HR-AV</strain>
    </source>
</reference>
<evidence type="ECO:0000313" key="5">
    <source>
        <dbReference type="EMBL" id="POY38314.1"/>
    </source>
</evidence>
<dbReference type="InterPro" id="IPR019734">
    <property type="entry name" value="TPR_rpt"/>
</dbReference>
<dbReference type="OrthoDB" id="9771112at2"/>
<name>A0A2S5A722_9SPHI</name>
<keyword evidence="4" id="KW-0732">Signal</keyword>
<dbReference type="InterPro" id="IPR051012">
    <property type="entry name" value="CellSynth/LPSAsmb/PSIAsmb"/>
</dbReference>
<dbReference type="Pfam" id="PF13181">
    <property type="entry name" value="TPR_8"/>
    <property type="match status" value="2"/>
</dbReference>
<dbReference type="AlphaFoldDB" id="A0A2S5A722"/>
<dbReference type="PANTHER" id="PTHR45586">
    <property type="entry name" value="TPR REPEAT-CONTAINING PROTEIN PA4667"/>
    <property type="match status" value="1"/>
</dbReference>
<gene>
    <name evidence="5" type="ORF">C3K47_02640</name>
</gene>
<dbReference type="Pfam" id="PF13414">
    <property type="entry name" value="TPR_11"/>
    <property type="match status" value="1"/>
</dbReference>
<organism evidence="5 6">
    <name type="scientific">Solitalea longa</name>
    <dbReference type="NCBI Taxonomy" id="2079460"/>
    <lineage>
        <taxon>Bacteria</taxon>
        <taxon>Pseudomonadati</taxon>
        <taxon>Bacteroidota</taxon>
        <taxon>Sphingobacteriia</taxon>
        <taxon>Sphingobacteriales</taxon>
        <taxon>Sphingobacteriaceae</taxon>
        <taxon>Solitalea</taxon>
    </lineage>
</organism>
<evidence type="ECO:0000313" key="6">
    <source>
        <dbReference type="Proteomes" id="UP000236893"/>
    </source>
</evidence>
<dbReference type="PANTHER" id="PTHR45586:SF1">
    <property type="entry name" value="LIPOPOLYSACCHARIDE ASSEMBLY PROTEIN B"/>
    <property type="match status" value="1"/>
</dbReference>
<feature type="signal peptide" evidence="4">
    <location>
        <begin position="1"/>
        <end position="23"/>
    </location>
</feature>
<evidence type="ECO:0000256" key="3">
    <source>
        <dbReference type="PROSITE-ProRule" id="PRU00339"/>
    </source>
</evidence>
<keyword evidence="1" id="KW-0677">Repeat</keyword>
<feature type="repeat" description="TPR" evidence="3">
    <location>
        <begin position="29"/>
        <end position="62"/>
    </location>
</feature>
<keyword evidence="6" id="KW-1185">Reference proteome</keyword>
<dbReference type="PROSITE" id="PS50005">
    <property type="entry name" value="TPR"/>
    <property type="match status" value="1"/>
</dbReference>
<dbReference type="Proteomes" id="UP000236893">
    <property type="component" value="Unassembled WGS sequence"/>
</dbReference>
<comment type="caution">
    <text evidence="5">The sequence shown here is derived from an EMBL/GenBank/DDBJ whole genome shotgun (WGS) entry which is preliminary data.</text>
</comment>
<keyword evidence="2 3" id="KW-0802">TPR repeat</keyword>
<dbReference type="InterPro" id="IPR011990">
    <property type="entry name" value="TPR-like_helical_dom_sf"/>
</dbReference>
<feature type="chain" id="PRO_5015602875" evidence="4">
    <location>
        <begin position="24"/>
        <end position="345"/>
    </location>
</feature>
<dbReference type="EMBL" id="PQVF01000002">
    <property type="protein sequence ID" value="POY38314.1"/>
    <property type="molecule type" value="Genomic_DNA"/>
</dbReference>
<evidence type="ECO:0000256" key="4">
    <source>
        <dbReference type="SAM" id="SignalP"/>
    </source>
</evidence>
<evidence type="ECO:0000256" key="1">
    <source>
        <dbReference type="ARBA" id="ARBA00022737"/>
    </source>
</evidence>
<dbReference type="SMART" id="SM00028">
    <property type="entry name" value="TPR"/>
    <property type="match status" value="4"/>
</dbReference>
<dbReference type="Gene3D" id="1.25.40.10">
    <property type="entry name" value="Tetratricopeptide repeat domain"/>
    <property type="match status" value="2"/>
</dbReference>
<protein>
    <submittedName>
        <fullName evidence="5">Uncharacterized protein</fullName>
    </submittedName>
</protein>
<evidence type="ECO:0000256" key="2">
    <source>
        <dbReference type="ARBA" id="ARBA00022803"/>
    </source>
</evidence>
<accession>A0A2S5A722</accession>
<proteinExistence type="predicted"/>
<dbReference type="SUPFAM" id="SSF48452">
    <property type="entry name" value="TPR-like"/>
    <property type="match status" value="1"/>
</dbReference>